<evidence type="ECO:0000259" key="4">
    <source>
        <dbReference type="Pfam" id="PF02223"/>
    </source>
</evidence>
<dbReference type="InterPro" id="IPR027417">
    <property type="entry name" value="P-loop_NTPase"/>
</dbReference>
<dbReference type="GO" id="GO:0005524">
    <property type="term" value="F:ATP binding"/>
    <property type="evidence" value="ECO:0007669"/>
    <property type="project" value="UniProtKB-KW"/>
</dbReference>
<dbReference type="GO" id="GO:0004798">
    <property type="term" value="F:dTMP kinase activity"/>
    <property type="evidence" value="ECO:0007669"/>
    <property type="project" value="TreeGrafter"/>
</dbReference>
<accession>A0A510I7N1</accession>
<dbReference type="GO" id="GO:0006233">
    <property type="term" value="P:dTDP biosynthetic process"/>
    <property type="evidence" value="ECO:0007669"/>
    <property type="project" value="TreeGrafter"/>
</dbReference>
<feature type="domain" description="Thymidylate kinase-like" evidence="4">
    <location>
        <begin position="8"/>
        <end position="176"/>
    </location>
</feature>
<dbReference type="GO" id="GO:0006227">
    <property type="term" value="P:dUDP biosynthetic process"/>
    <property type="evidence" value="ECO:0007669"/>
    <property type="project" value="TreeGrafter"/>
</dbReference>
<keyword evidence="3" id="KW-0067">ATP-binding</keyword>
<dbReference type="GO" id="GO:0005737">
    <property type="term" value="C:cytoplasm"/>
    <property type="evidence" value="ECO:0007669"/>
    <property type="project" value="TreeGrafter"/>
</dbReference>
<keyword evidence="2" id="KW-0547">Nucleotide-binding</keyword>
<sequence length="198" mass="22505">MAGKFIVITGLDGSGTTSIGKTLAEMDQEGYYLQTPEGVFSEHREQFTQELRESYPDAHYLYYLTSVVKASNDIKKKLKTHNVYCVRYLIDTIVSHRTMGLDVDLDYELGFTSIVKPDLTLFIDINEGVRQQRITERGKSILDKTLDDTDFRIRFKSQFERLSSHYTIVDNSTTLEACLGSAKNKVDNLIAEKALDKA</sequence>
<dbReference type="EMBL" id="AP019798">
    <property type="protein sequence ID" value="BBL89732.1"/>
    <property type="molecule type" value="Genomic_DNA"/>
</dbReference>
<dbReference type="Gene3D" id="3.40.50.300">
    <property type="entry name" value="P-loop containing nucleotide triphosphate hydrolases"/>
    <property type="match status" value="1"/>
</dbReference>
<evidence type="ECO:0000313" key="5">
    <source>
        <dbReference type="EMBL" id="BBL89732.1"/>
    </source>
</evidence>
<dbReference type="RefSeq" id="WP_122067068.1">
    <property type="nucleotide sequence ID" value="NZ_AP019798.1"/>
</dbReference>
<dbReference type="Pfam" id="PF02223">
    <property type="entry name" value="Thymidylate_kin"/>
    <property type="match status" value="1"/>
</dbReference>
<dbReference type="GO" id="GO:0006235">
    <property type="term" value="P:dTTP biosynthetic process"/>
    <property type="evidence" value="ECO:0007669"/>
    <property type="project" value="TreeGrafter"/>
</dbReference>
<proteinExistence type="inferred from homology"/>
<organism evidence="5 6">
    <name type="scientific">Vibrio rotiferianus</name>
    <dbReference type="NCBI Taxonomy" id="190895"/>
    <lineage>
        <taxon>Bacteria</taxon>
        <taxon>Pseudomonadati</taxon>
        <taxon>Pseudomonadota</taxon>
        <taxon>Gammaproteobacteria</taxon>
        <taxon>Vibrionales</taxon>
        <taxon>Vibrionaceae</taxon>
        <taxon>Vibrio</taxon>
    </lineage>
</organism>
<evidence type="ECO:0000256" key="2">
    <source>
        <dbReference type="ARBA" id="ARBA00022741"/>
    </source>
</evidence>
<evidence type="ECO:0000256" key="1">
    <source>
        <dbReference type="ARBA" id="ARBA00009776"/>
    </source>
</evidence>
<gene>
    <name evidence="5" type="ORF">VroAM7_23850</name>
</gene>
<dbReference type="Proteomes" id="UP000315115">
    <property type="component" value="Chromosome 1"/>
</dbReference>
<dbReference type="AlphaFoldDB" id="A0A510I7N1"/>
<dbReference type="PANTHER" id="PTHR10344:SF4">
    <property type="entry name" value="UMP-CMP KINASE 2, MITOCHONDRIAL"/>
    <property type="match status" value="1"/>
</dbReference>
<dbReference type="GO" id="GO:0004550">
    <property type="term" value="F:nucleoside diphosphate kinase activity"/>
    <property type="evidence" value="ECO:0007669"/>
    <property type="project" value="TreeGrafter"/>
</dbReference>
<evidence type="ECO:0000313" key="6">
    <source>
        <dbReference type="Proteomes" id="UP000315115"/>
    </source>
</evidence>
<comment type="similarity">
    <text evidence="1">Belongs to the thymidylate kinase family.</text>
</comment>
<dbReference type="PANTHER" id="PTHR10344">
    <property type="entry name" value="THYMIDYLATE KINASE"/>
    <property type="match status" value="1"/>
</dbReference>
<name>A0A510I7N1_9VIBR</name>
<dbReference type="SUPFAM" id="SSF52540">
    <property type="entry name" value="P-loop containing nucleoside triphosphate hydrolases"/>
    <property type="match status" value="1"/>
</dbReference>
<dbReference type="InterPro" id="IPR039430">
    <property type="entry name" value="Thymidylate_kin-like_dom"/>
</dbReference>
<evidence type="ECO:0000256" key="3">
    <source>
        <dbReference type="ARBA" id="ARBA00022840"/>
    </source>
</evidence>
<reference evidence="6" key="1">
    <citation type="submission" date="2019-07" db="EMBL/GenBank/DDBJ databases">
        <title>Complete Genome Sequences of Vibrion rotiferianus strain AM7.</title>
        <authorList>
            <person name="Miyazaki K."/>
            <person name="Wiseschart A."/>
            <person name="Pootanakit K."/>
            <person name="Ishimori K."/>
            <person name="Kitahara K."/>
        </authorList>
    </citation>
    <scope>NUCLEOTIDE SEQUENCE [LARGE SCALE GENOMIC DNA]</scope>
    <source>
        <strain evidence="6">AM7</strain>
    </source>
</reference>
<protein>
    <recommendedName>
        <fullName evidence="4">Thymidylate kinase-like domain-containing protein</fullName>
    </recommendedName>
</protein>